<feature type="transmembrane region" description="Helical" evidence="1">
    <location>
        <begin position="224"/>
        <end position="244"/>
    </location>
</feature>
<feature type="domain" description="Glycosyltransferase 2-like" evidence="2">
    <location>
        <begin position="6"/>
        <end position="140"/>
    </location>
</feature>
<dbReference type="EMBL" id="LCPB01000007">
    <property type="protein sequence ID" value="KKU89933.1"/>
    <property type="molecule type" value="Genomic_DNA"/>
</dbReference>
<gene>
    <name evidence="3" type="ORF">UY19_C0007G0019</name>
</gene>
<evidence type="ECO:0000256" key="1">
    <source>
        <dbReference type="SAM" id="Phobius"/>
    </source>
</evidence>
<protein>
    <submittedName>
        <fullName evidence="3">Glycosyltransferase, group 2 family protein</fullName>
    </submittedName>
</protein>
<comment type="caution">
    <text evidence="3">The sequence shown here is derived from an EMBL/GenBank/DDBJ whole genome shotgun (WGS) entry which is preliminary data.</text>
</comment>
<evidence type="ECO:0000313" key="3">
    <source>
        <dbReference type="EMBL" id="KKU89933.1"/>
    </source>
</evidence>
<accession>A0A0G1WHY5</accession>
<dbReference type="Gene3D" id="3.90.550.10">
    <property type="entry name" value="Spore Coat Polysaccharide Biosynthesis Protein SpsA, Chain A"/>
    <property type="match status" value="1"/>
</dbReference>
<evidence type="ECO:0000313" key="4">
    <source>
        <dbReference type="Proteomes" id="UP000033882"/>
    </source>
</evidence>
<dbReference type="SUPFAM" id="SSF53448">
    <property type="entry name" value="Nucleotide-diphospho-sugar transferases"/>
    <property type="match status" value="1"/>
</dbReference>
<sequence>MSTITFVIFTYNEEKRIEYVVRNFIPYGEVIVMDDSSTDRTKEIVEQLGAQYVVRPKMDILAENPEMFAFVKEYVKTDWIYWGFADTLAPKSLLERMTAIAKEDKVKQVLIPLYTYLWGNTEHYALKAYIPMFFHKDFIDFSGNHIHGMGRFTGSTDQLLQLPNKEKYAMRHFSTYETHKFVTGHLRYAEIEATEKHAAGKRFSALRMIAAMARYCWIYGKQSYRLGILGLIIVLHYVFFRLMAYAKLYELEHGITLETIENAYGAAKEDLLKEFK</sequence>
<dbReference type="PANTHER" id="PTHR43630:SF2">
    <property type="entry name" value="GLYCOSYLTRANSFERASE"/>
    <property type="match status" value="1"/>
</dbReference>
<dbReference type="Proteomes" id="UP000033882">
    <property type="component" value="Unassembled WGS sequence"/>
</dbReference>
<reference evidence="3 4" key="1">
    <citation type="journal article" date="2015" name="Nature">
        <title>rRNA introns, odd ribosomes, and small enigmatic genomes across a large radiation of phyla.</title>
        <authorList>
            <person name="Brown C.T."/>
            <person name="Hug L.A."/>
            <person name="Thomas B.C."/>
            <person name="Sharon I."/>
            <person name="Castelle C.J."/>
            <person name="Singh A."/>
            <person name="Wilkins M.J."/>
            <person name="Williams K.H."/>
            <person name="Banfield J.F."/>
        </authorList>
    </citation>
    <scope>NUCLEOTIDE SEQUENCE [LARGE SCALE GENOMIC DNA]</scope>
</reference>
<keyword evidence="1" id="KW-0472">Membrane</keyword>
<dbReference type="InterPro" id="IPR001173">
    <property type="entry name" value="Glyco_trans_2-like"/>
</dbReference>
<dbReference type="InterPro" id="IPR029044">
    <property type="entry name" value="Nucleotide-diphossugar_trans"/>
</dbReference>
<dbReference type="Pfam" id="PF00535">
    <property type="entry name" value="Glycos_transf_2"/>
    <property type="match status" value="1"/>
</dbReference>
<organism evidence="3 4">
    <name type="scientific">Candidatus Wolfebacteria bacterium GW2011_GWA2_47_9b</name>
    <dbReference type="NCBI Taxonomy" id="1619005"/>
    <lineage>
        <taxon>Bacteria</taxon>
        <taxon>Candidatus Wolfeibacteriota</taxon>
    </lineage>
</organism>
<proteinExistence type="predicted"/>
<name>A0A0G1WHY5_9BACT</name>
<dbReference type="PANTHER" id="PTHR43630">
    <property type="entry name" value="POLY-BETA-1,6-N-ACETYL-D-GLUCOSAMINE SYNTHASE"/>
    <property type="match status" value="1"/>
</dbReference>
<evidence type="ECO:0000259" key="2">
    <source>
        <dbReference type="Pfam" id="PF00535"/>
    </source>
</evidence>
<dbReference type="AlphaFoldDB" id="A0A0G1WHY5"/>
<dbReference type="GO" id="GO:0016740">
    <property type="term" value="F:transferase activity"/>
    <property type="evidence" value="ECO:0007669"/>
    <property type="project" value="UniProtKB-KW"/>
</dbReference>
<keyword evidence="1" id="KW-1133">Transmembrane helix</keyword>
<keyword evidence="3" id="KW-0808">Transferase</keyword>
<keyword evidence="1" id="KW-0812">Transmembrane</keyword>